<evidence type="ECO:0008006" key="2">
    <source>
        <dbReference type="Google" id="ProtNLM"/>
    </source>
</evidence>
<evidence type="ECO:0000313" key="1">
    <source>
        <dbReference type="EMBL" id="ACN58912.1"/>
    </source>
</evidence>
<dbReference type="Pfam" id="PF00300">
    <property type="entry name" value="His_Phos_1"/>
    <property type="match status" value="1"/>
</dbReference>
<dbReference type="InterPro" id="IPR029033">
    <property type="entry name" value="His_PPase_superfam"/>
</dbReference>
<accession>C0INM6</accession>
<name>C0INM6_9BACT</name>
<organism evidence="1">
    <name type="scientific">uncultured bacterium BLR18</name>
    <dbReference type="NCBI Taxonomy" id="506518"/>
    <lineage>
        <taxon>Bacteria</taxon>
        <taxon>environmental samples</taxon>
    </lineage>
</organism>
<dbReference type="InterPro" id="IPR013078">
    <property type="entry name" value="His_Pase_superF_clade-1"/>
</dbReference>
<reference evidence="1" key="1">
    <citation type="journal article" date="2009" name="ISME J.">
        <title>Functional metagenomics reveals diverse beta-lactamases in a remote Alaskan soil.</title>
        <authorList>
            <person name="Allen H.K."/>
            <person name="Moe L.A."/>
            <person name="Rodbumrer J."/>
            <person name="Gaarder A."/>
            <person name="Handelsman J."/>
        </authorList>
    </citation>
    <scope>NUCLEOTIDE SEQUENCE</scope>
</reference>
<dbReference type="AlphaFoldDB" id="C0INM6"/>
<gene>
    <name evidence="1" type="ORF">AKSOIL_0297</name>
</gene>
<sequence>MKPGAAPTSPAPMVVYLARHAEKSSGPDPELSERGLLRARNLATMLRRAAIAHVYATPCRRARQTADALATRVALPVQSYEPGTQAAFARQLLALGGNVLVVGHTDTLPELILLLGGEPGMPFLETDFDRVYQLLIAGDGQVTTTLLASLP</sequence>
<dbReference type="EMBL" id="EU408355">
    <property type="protein sequence ID" value="ACN58912.1"/>
    <property type="molecule type" value="Genomic_DNA"/>
</dbReference>
<proteinExistence type="predicted"/>
<dbReference type="Gene3D" id="3.40.50.1240">
    <property type="entry name" value="Phosphoglycerate mutase-like"/>
    <property type="match status" value="1"/>
</dbReference>
<dbReference type="SUPFAM" id="SSF53254">
    <property type="entry name" value="Phosphoglycerate mutase-like"/>
    <property type="match status" value="1"/>
</dbReference>
<dbReference type="CDD" id="cd07067">
    <property type="entry name" value="HP_PGM_like"/>
    <property type="match status" value="1"/>
</dbReference>
<protein>
    <recommendedName>
        <fullName evidence="2">Histidine phosphatase family protein</fullName>
    </recommendedName>
</protein>